<evidence type="ECO:0000313" key="3">
    <source>
        <dbReference type="EMBL" id="CAF1635189.1"/>
    </source>
</evidence>
<keyword evidence="1" id="KW-0175">Coiled coil</keyword>
<reference evidence="3" key="1">
    <citation type="submission" date="2021-02" db="EMBL/GenBank/DDBJ databases">
        <authorList>
            <person name="Nowell W R."/>
        </authorList>
    </citation>
    <scope>NUCLEOTIDE SEQUENCE</scope>
</reference>
<name>A0A816DBP9_ADIRI</name>
<evidence type="ECO:0000256" key="1">
    <source>
        <dbReference type="SAM" id="Coils"/>
    </source>
</evidence>
<dbReference type="EMBL" id="CAJNOJ010000001">
    <property type="protein sequence ID" value="CAF0718811.1"/>
    <property type="molecule type" value="Genomic_DNA"/>
</dbReference>
<organism evidence="3 4">
    <name type="scientific">Adineta ricciae</name>
    <name type="common">Rotifer</name>
    <dbReference type="NCBI Taxonomy" id="249248"/>
    <lineage>
        <taxon>Eukaryota</taxon>
        <taxon>Metazoa</taxon>
        <taxon>Spiralia</taxon>
        <taxon>Gnathifera</taxon>
        <taxon>Rotifera</taxon>
        <taxon>Eurotatoria</taxon>
        <taxon>Bdelloidea</taxon>
        <taxon>Adinetida</taxon>
        <taxon>Adinetidae</taxon>
        <taxon>Adineta</taxon>
    </lineage>
</organism>
<dbReference type="Proteomes" id="UP000663852">
    <property type="component" value="Unassembled WGS sequence"/>
</dbReference>
<accession>A0A816DBP9</accession>
<feature type="coiled-coil region" evidence="1">
    <location>
        <begin position="54"/>
        <end position="117"/>
    </location>
</feature>
<dbReference type="AlphaFoldDB" id="A0A816DBP9"/>
<dbReference type="EMBL" id="CAJNOR010008600">
    <property type="protein sequence ID" value="CAF1635189.1"/>
    <property type="molecule type" value="Genomic_DNA"/>
</dbReference>
<evidence type="ECO:0000313" key="4">
    <source>
        <dbReference type="Proteomes" id="UP000663828"/>
    </source>
</evidence>
<gene>
    <name evidence="2" type="ORF">EDS130_LOCUS10</name>
    <name evidence="3" type="ORF">XAT740_LOCUS52346</name>
</gene>
<comment type="caution">
    <text evidence="3">The sequence shown here is derived from an EMBL/GenBank/DDBJ whole genome shotgun (WGS) entry which is preliminary data.</text>
</comment>
<keyword evidence="4" id="KW-1185">Reference proteome</keyword>
<sequence length="124" mass="14553">MTGELRCVKEKKIKDHDNYGILTKLYRNTLGDGDMNKDVHKKNIDFLQGFSKYREEAQRQIKDAIDRLNTFAHTILSTREAASRLDAARIQPLNIHLDDLKNTIKELEKYHKHFDRKLIESSQV</sequence>
<evidence type="ECO:0000313" key="2">
    <source>
        <dbReference type="EMBL" id="CAF0718811.1"/>
    </source>
</evidence>
<proteinExistence type="predicted"/>
<dbReference type="Proteomes" id="UP000663828">
    <property type="component" value="Unassembled WGS sequence"/>
</dbReference>
<protein>
    <submittedName>
        <fullName evidence="3">Uncharacterized protein</fullName>
    </submittedName>
</protein>
<dbReference type="OrthoDB" id="10531652at2759"/>